<reference evidence="22" key="2">
    <citation type="submission" date="2015-03" db="UniProtKB">
        <authorList>
            <consortium name="EnsemblPlants"/>
        </authorList>
    </citation>
    <scope>IDENTIFICATION</scope>
</reference>
<dbReference type="InterPro" id="IPR000719">
    <property type="entry name" value="Prot_kinase_dom"/>
</dbReference>
<proteinExistence type="predicted"/>
<evidence type="ECO:0000313" key="22">
    <source>
        <dbReference type="EnsemblPlants" id="OBART01G02430.2"/>
    </source>
</evidence>
<evidence type="ECO:0000256" key="18">
    <source>
        <dbReference type="PROSITE-ProRule" id="PRU10141"/>
    </source>
</evidence>
<keyword evidence="8 18" id="KW-0547">Nucleotide-binding</keyword>
<dbReference type="Gene3D" id="1.10.510.10">
    <property type="entry name" value="Transferase(Phosphotransferase) domain 1"/>
    <property type="match status" value="2"/>
</dbReference>
<feature type="domain" description="Protein kinase" evidence="21">
    <location>
        <begin position="1359"/>
        <end position="1645"/>
    </location>
</feature>
<dbReference type="PROSITE" id="PS00108">
    <property type="entry name" value="PROTEIN_KINASE_ST"/>
    <property type="match status" value="2"/>
</dbReference>
<reference evidence="22" key="1">
    <citation type="journal article" date="2009" name="Rice">
        <title>De Novo Next Generation Sequencing of Plant Genomes.</title>
        <authorList>
            <person name="Rounsley S."/>
            <person name="Marri P.R."/>
            <person name="Yu Y."/>
            <person name="He R."/>
            <person name="Sisneros N."/>
            <person name="Goicoechea J.L."/>
            <person name="Lee S.J."/>
            <person name="Angelova A."/>
            <person name="Kudrna D."/>
            <person name="Luo M."/>
            <person name="Affourtit J."/>
            <person name="Desany B."/>
            <person name="Knight J."/>
            <person name="Niazi F."/>
            <person name="Egholm M."/>
            <person name="Wing R.A."/>
        </authorList>
    </citation>
    <scope>NUCLEOTIDE SEQUENCE [LARGE SCALE GENOMIC DNA]</scope>
    <source>
        <strain evidence="22">cv. IRGC 105608</strain>
    </source>
</reference>
<feature type="binding site" evidence="18">
    <location>
        <position position="371"/>
    </location>
    <ligand>
        <name>ATP</name>
        <dbReference type="ChEBI" id="CHEBI:30616"/>
    </ligand>
</feature>
<organism evidence="22">
    <name type="scientific">Oryza barthii</name>
    <dbReference type="NCBI Taxonomy" id="65489"/>
    <lineage>
        <taxon>Eukaryota</taxon>
        <taxon>Viridiplantae</taxon>
        <taxon>Streptophyta</taxon>
        <taxon>Embryophyta</taxon>
        <taxon>Tracheophyta</taxon>
        <taxon>Spermatophyta</taxon>
        <taxon>Magnoliopsida</taxon>
        <taxon>Liliopsida</taxon>
        <taxon>Poales</taxon>
        <taxon>Poaceae</taxon>
        <taxon>BOP clade</taxon>
        <taxon>Oryzoideae</taxon>
        <taxon>Oryzeae</taxon>
        <taxon>Oryzinae</taxon>
        <taxon>Oryza</taxon>
    </lineage>
</organism>
<dbReference type="PROSITE" id="PS00107">
    <property type="entry name" value="PROTEIN_KINASE_ATP"/>
    <property type="match status" value="2"/>
</dbReference>
<evidence type="ECO:0000256" key="8">
    <source>
        <dbReference type="ARBA" id="ARBA00022741"/>
    </source>
</evidence>
<dbReference type="PROSITE" id="PS50011">
    <property type="entry name" value="PROTEIN_KINASE_DOM"/>
    <property type="match status" value="2"/>
</dbReference>
<dbReference type="HOGENOM" id="CLU_000288_185_6_1"/>
<evidence type="ECO:0000256" key="20">
    <source>
        <dbReference type="SAM" id="SignalP"/>
    </source>
</evidence>
<keyword evidence="9" id="KW-0418">Kinase</keyword>
<evidence type="ECO:0000259" key="21">
    <source>
        <dbReference type="PROSITE" id="PS50011"/>
    </source>
</evidence>
<dbReference type="FunFam" id="3.30.200.20:FF:000178">
    <property type="entry name" value="serine/threonine-protein kinase PBS1-like"/>
    <property type="match status" value="1"/>
</dbReference>
<keyword evidence="6 19" id="KW-0812">Transmembrane</keyword>
<evidence type="ECO:0000256" key="13">
    <source>
        <dbReference type="ARBA" id="ARBA00023157"/>
    </source>
</evidence>
<dbReference type="SMART" id="SM00220">
    <property type="entry name" value="S_TKc"/>
    <property type="match status" value="2"/>
</dbReference>
<dbReference type="Pfam" id="PF07714">
    <property type="entry name" value="PK_Tyr_Ser-Thr"/>
    <property type="match status" value="1"/>
</dbReference>
<evidence type="ECO:0000256" key="16">
    <source>
        <dbReference type="ARBA" id="ARBA00047899"/>
    </source>
</evidence>
<keyword evidence="7 20" id="KW-0732">Signal</keyword>
<feature type="signal peptide" evidence="20">
    <location>
        <begin position="1"/>
        <end position="40"/>
    </location>
</feature>
<comment type="catalytic activity">
    <reaction evidence="17">
        <text>L-seryl-[protein] + ATP = O-phospho-L-seryl-[protein] + ADP + H(+)</text>
        <dbReference type="Rhea" id="RHEA:17989"/>
        <dbReference type="Rhea" id="RHEA-COMP:9863"/>
        <dbReference type="Rhea" id="RHEA-COMP:11604"/>
        <dbReference type="ChEBI" id="CHEBI:15378"/>
        <dbReference type="ChEBI" id="CHEBI:29999"/>
        <dbReference type="ChEBI" id="CHEBI:30616"/>
        <dbReference type="ChEBI" id="CHEBI:83421"/>
        <dbReference type="ChEBI" id="CHEBI:456216"/>
        <dbReference type="EC" id="2.7.11.1"/>
    </reaction>
</comment>
<evidence type="ECO:0000256" key="6">
    <source>
        <dbReference type="ARBA" id="ARBA00022692"/>
    </source>
</evidence>
<evidence type="ECO:0000256" key="12">
    <source>
        <dbReference type="ARBA" id="ARBA00023136"/>
    </source>
</evidence>
<comment type="subcellular location">
    <subcellularLocation>
        <location evidence="1">Membrane</location>
        <topology evidence="1">Single-pass type I membrane protein</topology>
    </subcellularLocation>
</comment>
<dbReference type="GO" id="GO:0004674">
    <property type="term" value="F:protein serine/threonine kinase activity"/>
    <property type="evidence" value="ECO:0007669"/>
    <property type="project" value="UniProtKB-KW"/>
</dbReference>
<dbReference type="GO" id="GO:0005524">
    <property type="term" value="F:ATP binding"/>
    <property type="evidence" value="ECO:0007669"/>
    <property type="project" value="UniProtKB-UniRule"/>
</dbReference>
<dbReference type="SUPFAM" id="SSF56112">
    <property type="entry name" value="Protein kinase-like (PK-like)"/>
    <property type="match status" value="2"/>
</dbReference>
<dbReference type="InterPro" id="IPR025287">
    <property type="entry name" value="WAK_GUB"/>
</dbReference>
<dbReference type="PANTHER" id="PTHR27009">
    <property type="entry name" value="RUST RESISTANCE KINASE LR10-RELATED"/>
    <property type="match status" value="1"/>
</dbReference>
<keyword evidence="4" id="KW-0245">EGF-like domain</keyword>
<evidence type="ECO:0000256" key="15">
    <source>
        <dbReference type="ARBA" id="ARBA00023180"/>
    </source>
</evidence>
<protein>
    <recommendedName>
        <fullName evidence="2">non-specific serine/threonine protein kinase</fullName>
        <ecNumber evidence="2">2.7.11.1</ecNumber>
    </recommendedName>
</protein>
<dbReference type="InterPro" id="IPR011009">
    <property type="entry name" value="Kinase-like_dom_sf"/>
</dbReference>
<comment type="catalytic activity">
    <reaction evidence="16">
        <text>L-threonyl-[protein] + ATP = O-phospho-L-threonyl-[protein] + ADP + H(+)</text>
        <dbReference type="Rhea" id="RHEA:46608"/>
        <dbReference type="Rhea" id="RHEA-COMP:11060"/>
        <dbReference type="Rhea" id="RHEA-COMP:11605"/>
        <dbReference type="ChEBI" id="CHEBI:15378"/>
        <dbReference type="ChEBI" id="CHEBI:30013"/>
        <dbReference type="ChEBI" id="CHEBI:30616"/>
        <dbReference type="ChEBI" id="CHEBI:61977"/>
        <dbReference type="ChEBI" id="CHEBI:456216"/>
        <dbReference type="EC" id="2.7.11.1"/>
    </reaction>
</comment>
<feature type="binding site" evidence="18">
    <location>
        <position position="1387"/>
    </location>
    <ligand>
        <name>ATP</name>
        <dbReference type="ChEBI" id="CHEBI:30616"/>
    </ligand>
</feature>
<keyword evidence="10 18" id="KW-0067">ATP-binding</keyword>
<dbReference type="InterPro" id="IPR008271">
    <property type="entry name" value="Ser/Thr_kinase_AS"/>
</dbReference>
<evidence type="ECO:0000256" key="17">
    <source>
        <dbReference type="ARBA" id="ARBA00048679"/>
    </source>
</evidence>
<evidence type="ECO:0000256" key="11">
    <source>
        <dbReference type="ARBA" id="ARBA00022989"/>
    </source>
</evidence>
<name>A0A0D3EJD0_9ORYZ</name>
<dbReference type="Proteomes" id="UP000026960">
    <property type="component" value="Chromosome 1"/>
</dbReference>
<keyword evidence="14" id="KW-0675">Receptor</keyword>
<keyword evidence="12 19" id="KW-0472">Membrane</keyword>
<keyword evidence="13" id="KW-1015">Disulfide bond</keyword>
<evidence type="ECO:0000256" key="5">
    <source>
        <dbReference type="ARBA" id="ARBA00022679"/>
    </source>
</evidence>
<evidence type="ECO:0000256" key="4">
    <source>
        <dbReference type="ARBA" id="ARBA00022536"/>
    </source>
</evidence>
<keyword evidence="15" id="KW-0325">Glycoprotein</keyword>
<feature type="domain" description="Protein kinase" evidence="21">
    <location>
        <begin position="343"/>
        <end position="614"/>
    </location>
</feature>
<dbReference type="InterPro" id="IPR045874">
    <property type="entry name" value="LRK10/LRL21-25-like"/>
</dbReference>
<dbReference type="EnsemblPlants" id="OBART01G02430.2">
    <property type="protein sequence ID" value="OBART01G02430.2"/>
    <property type="gene ID" value="OBART01G02430"/>
</dbReference>
<dbReference type="GO" id="GO:0016020">
    <property type="term" value="C:membrane"/>
    <property type="evidence" value="ECO:0007669"/>
    <property type="project" value="UniProtKB-SubCell"/>
</dbReference>
<sequence length="1683" mass="186501">MATAAARRRSPGASIRLLWMACQLLPAMIVAASLLHVATATGNVISSNNNTSCTPARCGNLTISYPFSLSGVQPVSCGYPVLDLTCDNRTGRAYLSRTFRDHLYRVESIFYENNSLVAAVETTFAGDADCPVPDFNVTSSLSPYPFIISNTNKYLAFIYNCSIPEHVEQLQRPCGNRTMGAYISDKWNITPPSGVPGNCNSFSLPVRGYYDGIKPVSGHYEQLIRDGFVLEWMRSVMGDQDCDECRRRGGECRFVQLSFQCFCPDGLLCSNSTSTHPSASTSATAGLFFTCLVWIMHRRKQRLGFNIRGKYAGNESNAEEVLKRYQSLTPKRYRYSDLKKITKCFKEKIGEGGFGTVFKGNLKDGRMVAVKLLKGTKGNGEEFLNEVTSIGRTSHVNIVNLLGFCLEGSKRALVYEYMANGSLGKYIYSEILKSAIALESLQKIAIGVARGLEYLHRGCSTRIIHFDIKPNNILLDEDFCPKIADFGLAKLCLLKDSVLSMAEARGTIGFIAPEVFSRGFGVVSTKSDVYSYGMMLLEMVEGRKNVKANTDNSSAYFPNWIYDDLVKDLQRNEVMCENEEIARKITLVGLWCIQTAPEIRPSMSKVIEMLEKNINELEMPPKPILSFQQIGLLNSSSRTNYVPGPMAPTCFFALYWLPLMLAAAARGAEEEGGGGCLGSQKCGDLNISSPFWITQGQADKPCGPLDFQLQRRRNSSKLCGQRGFDIINISYGDRTLLVFDVHRFARLNSSTDCSLPVFNTFAKLPLTFTISPSNLNLVFYNCTKAPPAEQQQQLGLVETRCGNNTFARLGGRFDGPSDYDKYYLEGCSSNSTVFSPMLVPPDGKANASSPMAPTCFFALYWLPLMLAAAARGAEEEGGGGCLGSQKCGDLNISSPFWITQGQADKPCGPLDFQLQRRRNSSKLCGQRGFDIINISYGDRTLLVFDVHRFARLNSSTDCSLPVFNTFAKLPLTFTISPSNLNLVFYNCTKAPPAEQQQQLGLVETRCGNNTFARLGGRFDGPSDYDKYYLEGCSSNSTVFSPMLVPPDGKANASRYVELVRGGFLITWGELPPPVTSSAAAADAQGGGEGCKVGRCGNMSILQPFGLVTEQDDANGCLWFGVQVTCNDSIPYLGYPQKNQPFKFQIIDIFYSNSSLLVTDVRKTDDFDNSSGCSIPRSNTYSRLGWPFSISNVNQNLIFYNCTKAPAAAERRVLGLVDTKCRNNTYAHSEERYNESVHFLEGCDAVIVPVRGRDGEANASNYEQLISDGFFLTWQPPPQQSGTKKTGRKIILIVLTAAAAGLLLPCLYVLIWHRKGKKLRHLLCTKTSSTSERNIEALIESYGSIAPTRYKYSEVTKITSFLNYKLGEGGYGVVFKGRLQDGRMVAVKFLHDSKGNGEEFVNEVMSIGRTSHINIVSLFGFCLEGSKRALVYEYMPNGSLDNYIYSENPKEILGWEKLYGIAIGVARGLEYLHHSCNTRIIHFDIKPQNILLDQDFCPKIADFGLAKLCRTKESKLSMTGARGTIGFIAPEVIYRTFGVVSTKSDVYSYGMMLLEMVGGRKNAKQMVENSSEKYFPDWIYDHFALDDGLQACQVTSEVEQIAKKMTLIGLWCVQVLPMHRPTITQVLDMFERGLDELEMPPKQNFIRVLLEIPKLHKLSGVLKVEETSLVNSKDPTVTTNYATR</sequence>
<dbReference type="GO" id="GO:0030247">
    <property type="term" value="F:polysaccharide binding"/>
    <property type="evidence" value="ECO:0007669"/>
    <property type="project" value="InterPro"/>
</dbReference>
<keyword evidence="5" id="KW-0808">Transferase</keyword>
<evidence type="ECO:0000313" key="23">
    <source>
        <dbReference type="Proteomes" id="UP000026960"/>
    </source>
</evidence>
<evidence type="ECO:0000256" key="7">
    <source>
        <dbReference type="ARBA" id="ARBA00022729"/>
    </source>
</evidence>
<feature type="chain" id="PRO_5002260811" description="non-specific serine/threonine protein kinase" evidence="20">
    <location>
        <begin position="41"/>
        <end position="1683"/>
    </location>
</feature>
<dbReference type="FunFam" id="1.10.510.10:FF:000590">
    <property type="entry name" value="PR5-like receptor kinase"/>
    <property type="match status" value="2"/>
</dbReference>
<evidence type="ECO:0000256" key="1">
    <source>
        <dbReference type="ARBA" id="ARBA00004479"/>
    </source>
</evidence>
<evidence type="ECO:0000256" key="2">
    <source>
        <dbReference type="ARBA" id="ARBA00012513"/>
    </source>
</evidence>
<keyword evidence="11 19" id="KW-1133">Transmembrane helix</keyword>
<evidence type="ECO:0000256" key="10">
    <source>
        <dbReference type="ARBA" id="ARBA00022840"/>
    </source>
</evidence>
<accession>A0A0D3EJD0</accession>
<evidence type="ECO:0000256" key="9">
    <source>
        <dbReference type="ARBA" id="ARBA00022777"/>
    </source>
</evidence>
<dbReference type="EC" id="2.7.11.1" evidence="2"/>
<feature type="transmembrane region" description="Helical" evidence="19">
    <location>
        <begin position="1289"/>
        <end position="1310"/>
    </location>
</feature>
<dbReference type="Pfam" id="PF14380">
    <property type="entry name" value="WAK_assoc"/>
    <property type="match status" value="1"/>
</dbReference>
<keyword evidence="23" id="KW-1185">Reference proteome</keyword>
<evidence type="ECO:0000256" key="19">
    <source>
        <dbReference type="SAM" id="Phobius"/>
    </source>
</evidence>
<dbReference type="InterPro" id="IPR032872">
    <property type="entry name" value="WAK_assoc_C"/>
</dbReference>
<dbReference type="Pfam" id="PF13947">
    <property type="entry name" value="GUB_WAK_bind"/>
    <property type="match status" value="1"/>
</dbReference>
<dbReference type="InterPro" id="IPR017441">
    <property type="entry name" value="Protein_kinase_ATP_BS"/>
</dbReference>
<evidence type="ECO:0000256" key="3">
    <source>
        <dbReference type="ARBA" id="ARBA00022527"/>
    </source>
</evidence>
<dbReference type="Pfam" id="PF00069">
    <property type="entry name" value="Pkinase"/>
    <property type="match status" value="1"/>
</dbReference>
<dbReference type="CDD" id="cd14066">
    <property type="entry name" value="STKc_IRAK"/>
    <property type="match status" value="1"/>
</dbReference>
<dbReference type="Gene3D" id="3.30.200.20">
    <property type="entry name" value="Phosphorylase Kinase, domain 1"/>
    <property type="match status" value="2"/>
</dbReference>
<dbReference type="InterPro" id="IPR001245">
    <property type="entry name" value="Ser-Thr/Tyr_kinase_cat_dom"/>
</dbReference>
<evidence type="ECO:0000256" key="14">
    <source>
        <dbReference type="ARBA" id="ARBA00023170"/>
    </source>
</evidence>
<dbReference type="Gramene" id="OBART01G02430.2">
    <property type="protein sequence ID" value="OBART01G02430.2"/>
    <property type="gene ID" value="OBART01G02430"/>
</dbReference>
<keyword evidence="3" id="KW-0723">Serine/threonine-protein kinase</keyword>
<dbReference type="FunFam" id="3.30.200.20:FF:000059">
    <property type="entry name" value="S-receptor-like serine/threonine-protein kinase"/>
    <property type="match status" value="1"/>
</dbReference>